<dbReference type="InterPro" id="IPR036236">
    <property type="entry name" value="Znf_C2H2_sf"/>
</dbReference>
<dbReference type="PANTHER" id="PTHR45988:SF18">
    <property type="entry name" value="C2H2-TYPE ZINC FINGER FAMILY PROTEIN"/>
    <property type="match status" value="1"/>
</dbReference>
<dbReference type="PANTHER" id="PTHR45988">
    <property type="entry name" value="C2H2 TYPE ZINC FINGER TRANSCRIPTION FACTOR FAMILY-RELATED"/>
    <property type="match status" value="1"/>
</dbReference>
<dbReference type="WBParaSite" id="SSLN_0001493101-mRNA-1">
    <property type="protein sequence ID" value="SSLN_0001493101-mRNA-1"/>
    <property type="gene ID" value="SSLN_0001493101"/>
</dbReference>
<dbReference type="PROSITE" id="PS50157">
    <property type="entry name" value="ZINC_FINGER_C2H2_2"/>
    <property type="match status" value="2"/>
</dbReference>
<evidence type="ECO:0000313" key="10">
    <source>
        <dbReference type="Proteomes" id="UP000275846"/>
    </source>
</evidence>
<feature type="domain" description="C2H2-type" evidence="8">
    <location>
        <begin position="118"/>
        <end position="145"/>
    </location>
</feature>
<dbReference type="PROSITE" id="PS00028">
    <property type="entry name" value="ZINC_FINGER_C2H2_1"/>
    <property type="match status" value="2"/>
</dbReference>
<dbReference type="InterPro" id="IPR044653">
    <property type="entry name" value="AZF1/2/3-like"/>
</dbReference>
<dbReference type="Proteomes" id="UP000275846">
    <property type="component" value="Unassembled WGS sequence"/>
</dbReference>
<reference evidence="11" key="1">
    <citation type="submission" date="2016-06" db="UniProtKB">
        <authorList>
            <consortium name="WormBaseParasite"/>
        </authorList>
    </citation>
    <scope>IDENTIFICATION</scope>
</reference>
<evidence type="ECO:0000256" key="2">
    <source>
        <dbReference type="ARBA" id="ARBA00022737"/>
    </source>
</evidence>
<proteinExistence type="predicted"/>
<keyword evidence="6" id="KW-0804">Transcription</keyword>
<dbReference type="STRING" id="70667.A0A183TD41"/>
<evidence type="ECO:0000256" key="4">
    <source>
        <dbReference type="ARBA" id="ARBA00022833"/>
    </source>
</evidence>
<dbReference type="GO" id="GO:0003700">
    <property type="term" value="F:DNA-binding transcription factor activity"/>
    <property type="evidence" value="ECO:0007669"/>
    <property type="project" value="InterPro"/>
</dbReference>
<dbReference type="GO" id="GO:0008270">
    <property type="term" value="F:zinc ion binding"/>
    <property type="evidence" value="ECO:0007669"/>
    <property type="project" value="UniProtKB-KW"/>
</dbReference>
<dbReference type="SUPFAM" id="SSF57667">
    <property type="entry name" value="beta-beta-alpha zinc fingers"/>
    <property type="match status" value="2"/>
</dbReference>
<evidence type="ECO:0000256" key="1">
    <source>
        <dbReference type="ARBA" id="ARBA00022723"/>
    </source>
</evidence>
<evidence type="ECO:0000313" key="11">
    <source>
        <dbReference type="WBParaSite" id="SSLN_0001493101-mRNA-1"/>
    </source>
</evidence>
<keyword evidence="10" id="KW-1185">Reference proteome</keyword>
<dbReference type="OrthoDB" id="8117402at2759"/>
<organism evidence="11">
    <name type="scientific">Schistocephalus solidus</name>
    <name type="common">Tapeworm</name>
    <dbReference type="NCBI Taxonomy" id="70667"/>
    <lineage>
        <taxon>Eukaryota</taxon>
        <taxon>Metazoa</taxon>
        <taxon>Spiralia</taxon>
        <taxon>Lophotrochozoa</taxon>
        <taxon>Platyhelminthes</taxon>
        <taxon>Cestoda</taxon>
        <taxon>Eucestoda</taxon>
        <taxon>Diphyllobothriidea</taxon>
        <taxon>Diphyllobothriidae</taxon>
        <taxon>Schistocephalus</taxon>
    </lineage>
</organism>
<dbReference type="GO" id="GO:0005634">
    <property type="term" value="C:nucleus"/>
    <property type="evidence" value="ECO:0007669"/>
    <property type="project" value="TreeGrafter"/>
</dbReference>
<dbReference type="EMBL" id="UYSU01038921">
    <property type="protein sequence ID" value="VDM00775.1"/>
    <property type="molecule type" value="Genomic_DNA"/>
</dbReference>
<keyword evidence="1" id="KW-0479">Metal-binding</keyword>
<dbReference type="GO" id="GO:0000976">
    <property type="term" value="F:transcription cis-regulatory region binding"/>
    <property type="evidence" value="ECO:0007669"/>
    <property type="project" value="TreeGrafter"/>
</dbReference>
<reference evidence="9 10" key="2">
    <citation type="submission" date="2018-11" db="EMBL/GenBank/DDBJ databases">
        <authorList>
            <consortium name="Pathogen Informatics"/>
        </authorList>
    </citation>
    <scope>NUCLEOTIDE SEQUENCE [LARGE SCALE GENOMIC DNA]</scope>
    <source>
        <strain evidence="9 10">NST_G2</strain>
    </source>
</reference>
<evidence type="ECO:0000313" key="9">
    <source>
        <dbReference type="EMBL" id="VDM00775.1"/>
    </source>
</evidence>
<feature type="domain" description="C2H2-type" evidence="8">
    <location>
        <begin position="224"/>
        <end position="251"/>
    </location>
</feature>
<sequence length="305" mass="33214">MAKKSGTKVTSVRTNIVDAQALPTCPRCKRIFRARIGLVGHLRTQCTGNPTFPISTLNSANPISDSPTLTPGINSITPTIIETTSQYSSPVTPTTATTPDFAFTTTTTTTISDGDSLLNCPQCDRTFTSRIGLVSHLRLHRAETGEPGPQAPTHSRACHLHCPHCHRAFTHHMGLFGPMRNHESGIHRNADNTDTPRTPSAPAILNATATPTTMNDIPPASTYFSCPQCTRNFNSRIGLIGHLRIHRTEAGEPVPGARKYSRNANLHFPHCSRTLTHRTSNPQIALVCILGRQVDTWAPALMYTN</sequence>
<evidence type="ECO:0000256" key="7">
    <source>
        <dbReference type="PROSITE-ProRule" id="PRU00042"/>
    </source>
</evidence>
<keyword evidence="5" id="KW-0805">Transcription regulation</keyword>
<name>A0A183TD41_SCHSO</name>
<evidence type="ECO:0000256" key="3">
    <source>
        <dbReference type="ARBA" id="ARBA00022771"/>
    </source>
</evidence>
<keyword evidence="2" id="KW-0677">Repeat</keyword>
<dbReference type="AlphaFoldDB" id="A0A183TD41"/>
<dbReference type="Pfam" id="PF00096">
    <property type="entry name" value="zf-C2H2"/>
    <property type="match status" value="2"/>
</dbReference>
<evidence type="ECO:0000256" key="5">
    <source>
        <dbReference type="ARBA" id="ARBA00023015"/>
    </source>
</evidence>
<keyword evidence="4" id="KW-0862">Zinc</keyword>
<protein>
    <submittedName>
        <fullName evidence="11">C2H2-type domain-containing protein</fullName>
    </submittedName>
</protein>
<dbReference type="SMART" id="SM00355">
    <property type="entry name" value="ZnF_C2H2"/>
    <property type="match status" value="4"/>
</dbReference>
<keyword evidence="3 7" id="KW-0863">Zinc-finger</keyword>
<accession>A0A183TD41</accession>
<dbReference type="InterPro" id="IPR013087">
    <property type="entry name" value="Znf_C2H2_type"/>
</dbReference>
<evidence type="ECO:0000256" key="6">
    <source>
        <dbReference type="ARBA" id="ARBA00023163"/>
    </source>
</evidence>
<evidence type="ECO:0000259" key="8">
    <source>
        <dbReference type="PROSITE" id="PS50157"/>
    </source>
</evidence>
<gene>
    <name evidence="9" type="ORF">SSLN_LOCUS14389</name>
</gene>
<dbReference type="Gene3D" id="3.30.160.60">
    <property type="entry name" value="Classic Zinc Finger"/>
    <property type="match status" value="1"/>
</dbReference>